<accession>A0ACB7XJ93</accession>
<gene>
    <name evidence="1" type="ORF">Vadar_020986</name>
</gene>
<comment type="caution">
    <text evidence="1">The sequence shown here is derived from an EMBL/GenBank/DDBJ whole genome shotgun (WGS) entry which is preliminary data.</text>
</comment>
<organism evidence="1 2">
    <name type="scientific">Vaccinium darrowii</name>
    <dbReference type="NCBI Taxonomy" id="229202"/>
    <lineage>
        <taxon>Eukaryota</taxon>
        <taxon>Viridiplantae</taxon>
        <taxon>Streptophyta</taxon>
        <taxon>Embryophyta</taxon>
        <taxon>Tracheophyta</taxon>
        <taxon>Spermatophyta</taxon>
        <taxon>Magnoliopsida</taxon>
        <taxon>eudicotyledons</taxon>
        <taxon>Gunneridae</taxon>
        <taxon>Pentapetalae</taxon>
        <taxon>asterids</taxon>
        <taxon>Ericales</taxon>
        <taxon>Ericaceae</taxon>
        <taxon>Vaccinioideae</taxon>
        <taxon>Vaccinieae</taxon>
        <taxon>Vaccinium</taxon>
    </lineage>
</organism>
<reference evidence="1 2" key="1">
    <citation type="journal article" date="2021" name="Hortic Res">
        <title>High-quality reference genome and annotation aids understanding of berry development for evergreen blueberry (Vaccinium darrowii).</title>
        <authorList>
            <person name="Yu J."/>
            <person name="Hulse-Kemp A.M."/>
            <person name="Babiker E."/>
            <person name="Staton M."/>
        </authorList>
    </citation>
    <scope>NUCLEOTIDE SEQUENCE [LARGE SCALE GENOMIC DNA]</scope>
    <source>
        <strain evidence="2">cv. NJ 8807/NJ 8810</strain>
        <tissue evidence="1">Young leaf</tissue>
    </source>
</reference>
<dbReference type="EMBL" id="CM037160">
    <property type="protein sequence ID" value="KAH7840742.1"/>
    <property type="molecule type" value="Genomic_DNA"/>
</dbReference>
<sequence>MGNWAELPEDLLVLTAKRIALFEDFLSFSGVCRSWRSVAINDHFRGSEQIPWLMLSEKDKPDERQFVSLRKGGVIRKINLPEARGKRCLESLGWFVTISEDGDMSLLHPFTRAKINLPHVTTFKYYDLDSLEYICSKKDCMKNHHGFIQKAVLSSCPKESNDYVLVVIYTGCGILAFWRPGDKSWTDVEAGITSFSDVIFHKGLFYGVIRGGMVFAFDPWGSNPTRPWLVLLRGPRMGGTAYIVKSAGVVLMIFPKYESTVIDYEEVDYWVCGFKVFECILGETWVCVDKTSLGDNALFLGDNASISVDASRFPVIKANCIYFTDNFKRRGGSYCMGIYDMEDGSLMRCYEGESSSLIFPPTWVNPSSF</sequence>
<evidence type="ECO:0000313" key="1">
    <source>
        <dbReference type="EMBL" id="KAH7840742.1"/>
    </source>
</evidence>
<evidence type="ECO:0000313" key="2">
    <source>
        <dbReference type="Proteomes" id="UP000828048"/>
    </source>
</evidence>
<dbReference type="Proteomes" id="UP000828048">
    <property type="component" value="Chromosome 10"/>
</dbReference>
<keyword evidence="2" id="KW-1185">Reference proteome</keyword>
<name>A0ACB7XJ93_9ERIC</name>
<proteinExistence type="predicted"/>
<protein>
    <submittedName>
        <fullName evidence="1">Uncharacterized protein</fullName>
    </submittedName>
</protein>